<dbReference type="EMBL" id="CAICTM010001323">
    <property type="protein sequence ID" value="CAB9522633.1"/>
    <property type="molecule type" value="Genomic_DNA"/>
</dbReference>
<accession>A0A9N8EKZ9</accession>
<keyword evidence="3" id="KW-1185">Reference proteome</keyword>
<gene>
    <name evidence="2" type="ORF">SEMRO_1325_G262880.1</name>
</gene>
<sequence length="94" mass="10450">MTETREAHPLQSVVNAGNEQKKRLSHVEVKKTADLMSSVRTTEKRTSLKTVKPVAKQDLLSEVRIEAGAAKKRLSHVETKAVGNLMSDLRKAKE</sequence>
<evidence type="ECO:0000313" key="2">
    <source>
        <dbReference type="EMBL" id="CAB9522633.1"/>
    </source>
</evidence>
<name>A0A9N8EKZ9_9STRA</name>
<proteinExistence type="predicted"/>
<evidence type="ECO:0000256" key="1">
    <source>
        <dbReference type="SAM" id="MobiDB-lite"/>
    </source>
</evidence>
<dbReference type="Proteomes" id="UP001153069">
    <property type="component" value="Unassembled WGS sequence"/>
</dbReference>
<feature type="region of interest" description="Disordered" evidence="1">
    <location>
        <begin position="1"/>
        <end position="25"/>
    </location>
</feature>
<reference evidence="2" key="1">
    <citation type="submission" date="2020-06" db="EMBL/GenBank/DDBJ databases">
        <authorList>
            <consortium name="Plant Systems Biology data submission"/>
        </authorList>
    </citation>
    <scope>NUCLEOTIDE SEQUENCE</scope>
    <source>
        <strain evidence="2">D6</strain>
    </source>
</reference>
<comment type="caution">
    <text evidence="2">The sequence shown here is derived from an EMBL/GenBank/DDBJ whole genome shotgun (WGS) entry which is preliminary data.</text>
</comment>
<organism evidence="2 3">
    <name type="scientific">Seminavis robusta</name>
    <dbReference type="NCBI Taxonomy" id="568900"/>
    <lineage>
        <taxon>Eukaryota</taxon>
        <taxon>Sar</taxon>
        <taxon>Stramenopiles</taxon>
        <taxon>Ochrophyta</taxon>
        <taxon>Bacillariophyta</taxon>
        <taxon>Bacillariophyceae</taxon>
        <taxon>Bacillariophycidae</taxon>
        <taxon>Naviculales</taxon>
        <taxon>Naviculaceae</taxon>
        <taxon>Seminavis</taxon>
    </lineage>
</organism>
<protein>
    <submittedName>
        <fullName evidence="2">Uncharacterized protein</fullName>
    </submittedName>
</protein>
<dbReference type="AlphaFoldDB" id="A0A9N8EKZ9"/>
<evidence type="ECO:0000313" key="3">
    <source>
        <dbReference type="Proteomes" id="UP001153069"/>
    </source>
</evidence>